<dbReference type="PANTHER" id="PTHR11845">
    <property type="entry name" value="5'-DEOXYNUCLEOTIDASE HDDC2"/>
    <property type="match status" value="1"/>
</dbReference>
<evidence type="ECO:0000256" key="2">
    <source>
        <dbReference type="ARBA" id="ARBA00001936"/>
    </source>
</evidence>
<dbReference type="FunFam" id="1.10.3210.10:FF:000016">
    <property type="entry name" value="HD domain-containing protein 2"/>
    <property type="match status" value="1"/>
</dbReference>
<evidence type="ECO:0000256" key="1">
    <source>
        <dbReference type="ARBA" id="ARBA00001638"/>
    </source>
</evidence>
<dbReference type="EMBL" id="HBGG01016951">
    <property type="protein sequence ID" value="CAD9206470.1"/>
    <property type="molecule type" value="Transcribed_RNA"/>
</dbReference>
<keyword evidence="8" id="KW-0479">Metal-binding</keyword>
<comment type="cofactor">
    <cofactor evidence="2">
        <name>Mn(2+)</name>
        <dbReference type="ChEBI" id="CHEBI:29035"/>
    </cofactor>
</comment>
<comment type="catalytic activity">
    <reaction evidence="1">
        <text>a 2'-deoxyribonucleoside 5'-phosphate + H2O = a 2'-deoxyribonucleoside + phosphate</text>
        <dbReference type="Rhea" id="RHEA:36167"/>
        <dbReference type="ChEBI" id="CHEBI:15377"/>
        <dbReference type="ChEBI" id="CHEBI:18274"/>
        <dbReference type="ChEBI" id="CHEBI:43474"/>
        <dbReference type="ChEBI" id="CHEBI:65317"/>
        <dbReference type="EC" id="3.1.3.89"/>
    </reaction>
</comment>
<evidence type="ECO:0000313" key="11">
    <source>
        <dbReference type="EMBL" id="CAD9206470.1"/>
    </source>
</evidence>
<comment type="subunit">
    <text evidence="6">Homodimer.</text>
</comment>
<dbReference type="InterPro" id="IPR039356">
    <property type="entry name" value="YfbR/HDDC2"/>
</dbReference>
<dbReference type="Pfam" id="PF13023">
    <property type="entry name" value="HD_3"/>
    <property type="match status" value="1"/>
</dbReference>
<comment type="similarity">
    <text evidence="5">Belongs to the HDDC2 family.</text>
</comment>
<proteinExistence type="inferred from homology"/>
<dbReference type="SUPFAM" id="SSF109604">
    <property type="entry name" value="HD-domain/PDEase-like"/>
    <property type="match status" value="1"/>
</dbReference>
<evidence type="ECO:0000256" key="5">
    <source>
        <dbReference type="ARBA" id="ARBA00009999"/>
    </source>
</evidence>
<feature type="domain" description="HD/PDEase" evidence="10">
    <location>
        <begin position="51"/>
        <end position="168"/>
    </location>
</feature>
<evidence type="ECO:0000256" key="3">
    <source>
        <dbReference type="ARBA" id="ARBA00001941"/>
    </source>
</evidence>
<dbReference type="InterPro" id="IPR006674">
    <property type="entry name" value="HD_domain"/>
</dbReference>
<sequence length="211" mass="23223">MQLGQRSAGRFWASATMSSAPSSKQALDLLLLVQQLKLTKRTGWVQKSVKGPESIADHMYRMSIMAMVSCPPAVDRDRCIKMALVHDLAEAIVGDIPPDAGVSKEEKAIMEQDAMKEIKTMLGDASFEANEIEELFNEYECGETAEAMLVKDFDKLEMILQAHEYEQAQSMDLQEFFDSTEGRFSTPTGKALAGEVMARRAACKQGESGGS</sequence>
<name>A0A6U1GWE2_9CHLO</name>
<dbReference type="EMBL" id="HBGG01016952">
    <property type="protein sequence ID" value="CAD9206471.1"/>
    <property type="molecule type" value="Transcribed_RNA"/>
</dbReference>
<evidence type="ECO:0000256" key="9">
    <source>
        <dbReference type="ARBA" id="ARBA00022801"/>
    </source>
</evidence>
<keyword evidence="9" id="KW-0378">Hydrolase</keyword>
<protein>
    <recommendedName>
        <fullName evidence="7">5'-deoxynucleotidase</fullName>
        <ecNumber evidence="7">3.1.3.89</ecNumber>
    </recommendedName>
</protein>
<evidence type="ECO:0000259" key="10">
    <source>
        <dbReference type="SMART" id="SM00471"/>
    </source>
</evidence>
<dbReference type="GO" id="GO:0002953">
    <property type="term" value="F:5'-deoxynucleotidase activity"/>
    <property type="evidence" value="ECO:0007669"/>
    <property type="project" value="UniProtKB-EC"/>
</dbReference>
<dbReference type="AlphaFoldDB" id="A0A6U1GWE2"/>
<gene>
    <name evidence="11" type="ORF">TCHU04912_LOCUS8706</name>
    <name evidence="12" type="ORF">TCHU04912_LOCUS8707</name>
</gene>
<evidence type="ECO:0000313" key="12">
    <source>
        <dbReference type="EMBL" id="CAD9206471.1"/>
    </source>
</evidence>
<evidence type="ECO:0000256" key="4">
    <source>
        <dbReference type="ARBA" id="ARBA00004074"/>
    </source>
</evidence>
<dbReference type="Gene3D" id="1.10.3210.10">
    <property type="entry name" value="Hypothetical protein af1432"/>
    <property type="match status" value="1"/>
</dbReference>
<evidence type="ECO:0000256" key="6">
    <source>
        <dbReference type="ARBA" id="ARBA00011738"/>
    </source>
</evidence>
<dbReference type="GO" id="GO:0005737">
    <property type="term" value="C:cytoplasm"/>
    <property type="evidence" value="ECO:0007669"/>
    <property type="project" value="TreeGrafter"/>
</dbReference>
<reference evidence="12" key="1">
    <citation type="submission" date="2021-01" db="EMBL/GenBank/DDBJ databases">
        <authorList>
            <person name="Corre E."/>
            <person name="Pelletier E."/>
            <person name="Niang G."/>
            <person name="Scheremetjew M."/>
            <person name="Finn R."/>
            <person name="Kale V."/>
            <person name="Holt S."/>
            <person name="Cochrane G."/>
            <person name="Meng A."/>
            <person name="Brown T."/>
            <person name="Cohen L."/>
        </authorList>
    </citation>
    <scope>NUCLEOTIDE SEQUENCE</scope>
    <source>
        <strain evidence="12">PLY429</strain>
    </source>
</reference>
<dbReference type="PANTHER" id="PTHR11845:SF13">
    <property type="entry name" value="5'-DEOXYNUCLEOTIDASE HDDC2"/>
    <property type="match status" value="1"/>
</dbReference>
<evidence type="ECO:0000256" key="7">
    <source>
        <dbReference type="ARBA" id="ARBA00012964"/>
    </source>
</evidence>
<comment type="function">
    <text evidence="4">Catalyzes the dephosphorylation of the nucleoside 5'-monophosphates deoxyadenosine monophosphate (dAMP), deoxycytidine monophosphate (dCMP), deoxyguanosine monophosphate (dGMP) and deoxythymidine monophosphate (dTMP).</text>
</comment>
<evidence type="ECO:0000256" key="8">
    <source>
        <dbReference type="ARBA" id="ARBA00022723"/>
    </source>
</evidence>
<organism evidence="12">
    <name type="scientific">Tetraselmis chuii</name>
    <dbReference type="NCBI Taxonomy" id="63592"/>
    <lineage>
        <taxon>Eukaryota</taxon>
        <taxon>Viridiplantae</taxon>
        <taxon>Chlorophyta</taxon>
        <taxon>core chlorophytes</taxon>
        <taxon>Chlorodendrophyceae</taxon>
        <taxon>Chlorodendrales</taxon>
        <taxon>Chlorodendraceae</taxon>
        <taxon>Tetraselmis</taxon>
    </lineage>
</organism>
<accession>A0A6U1GWE2</accession>
<dbReference type="EC" id="3.1.3.89" evidence="7"/>
<comment type="cofactor">
    <cofactor evidence="3">
        <name>Co(2+)</name>
        <dbReference type="ChEBI" id="CHEBI:48828"/>
    </cofactor>
</comment>
<dbReference type="SMART" id="SM00471">
    <property type="entry name" value="HDc"/>
    <property type="match status" value="1"/>
</dbReference>
<dbReference type="GO" id="GO:0046872">
    <property type="term" value="F:metal ion binding"/>
    <property type="evidence" value="ECO:0007669"/>
    <property type="project" value="UniProtKB-KW"/>
</dbReference>
<dbReference type="InterPro" id="IPR003607">
    <property type="entry name" value="HD/PDEase_dom"/>
</dbReference>